<reference evidence="1 2" key="1">
    <citation type="submission" date="2018-05" db="EMBL/GenBank/DDBJ databases">
        <title>Genomic Encyclopedia of Type Strains, Phase IV (KMG-IV): sequencing the most valuable type-strain genomes for metagenomic binning, comparative biology and taxonomic classification.</title>
        <authorList>
            <person name="Goeker M."/>
        </authorList>
    </citation>
    <scope>NUCLEOTIDE SEQUENCE [LARGE SCALE GENOMIC DNA]</scope>
    <source>
        <strain evidence="1 2">DSM 3183</strain>
    </source>
</reference>
<evidence type="ECO:0000313" key="2">
    <source>
        <dbReference type="Proteomes" id="UP000248014"/>
    </source>
</evidence>
<comment type="caution">
    <text evidence="1">The sequence shown here is derived from an EMBL/GenBank/DDBJ whole genome shotgun (WGS) entry which is preliminary data.</text>
</comment>
<dbReference type="EMBL" id="QJJM01000002">
    <property type="protein sequence ID" value="PXW78627.1"/>
    <property type="molecule type" value="Genomic_DNA"/>
</dbReference>
<sequence length="97" mass="10120">MLIQGLVVTLALLGAMLAPPREGPMMVIPLGGEPMAGTMDWALGDGAAFMGAGPLPGSILVYGKREPLTNNAWRHNSLVIKAPAIFCGTLSYPSRNS</sequence>
<proteinExistence type="predicted"/>
<name>A0A2V3VAD5_9SPHN</name>
<gene>
    <name evidence="1" type="ORF">C7451_102299</name>
</gene>
<evidence type="ECO:0000313" key="1">
    <source>
        <dbReference type="EMBL" id="PXW78627.1"/>
    </source>
</evidence>
<dbReference type="Proteomes" id="UP000248014">
    <property type="component" value="Unassembled WGS sequence"/>
</dbReference>
<organism evidence="1 2">
    <name type="scientific">Blastomonas natatoria</name>
    <dbReference type="NCBI Taxonomy" id="34015"/>
    <lineage>
        <taxon>Bacteria</taxon>
        <taxon>Pseudomonadati</taxon>
        <taxon>Pseudomonadota</taxon>
        <taxon>Alphaproteobacteria</taxon>
        <taxon>Sphingomonadales</taxon>
        <taxon>Sphingomonadaceae</taxon>
        <taxon>Blastomonas</taxon>
    </lineage>
</organism>
<protein>
    <submittedName>
        <fullName evidence="1">Uncharacterized protein</fullName>
    </submittedName>
</protein>
<dbReference type="AlphaFoldDB" id="A0A2V3VAD5"/>
<keyword evidence="2" id="KW-1185">Reference proteome</keyword>
<accession>A0A2V3VAD5</accession>